<evidence type="ECO:0000256" key="2">
    <source>
        <dbReference type="SAM" id="SignalP"/>
    </source>
</evidence>
<dbReference type="AlphaFoldDB" id="C7CEV5"/>
<organism evidence="3 4">
    <name type="scientific">Methylorubrum extorquens (strain DSM 6343 / CIP 106787 / DM4)</name>
    <name type="common">Methylobacterium extorquens</name>
    <dbReference type="NCBI Taxonomy" id="661410"/>
    <lineage>
        <taxon>Bacteria</taxon>
        <taxon>Pseudomonadati</taxon>
        <taxon>Pseudomonadota</taxon>
        <taxon>Alphaproteobacteria</taxon>
        <taxon>Hyphomicrobiales</taxon>
        <taxon>Methylobacteriaceae</taxon>
        <taxon>Methylorubrum</taxon>
    </lineage>
</organism>
<feature type="signal peptide" evidence="2">
    <location>
        <begin position="1"/>
        <end position="34"/>
    </location>
</feature>
<evidence type="ECO:0000313" key="4">
    <source>
        <dbReference type="Proteomes" id="UP000008070"/>
    </source>
</evidence>
<dbReference type="Proteomes" id="UP000008070">
    <property type="component" value="Chromosome"/>
</dbReference>
<keyword evidence="2" id="KW-0732">Signal</keyword>
<feature type="chain" id="PRO_5002976659" evidence="2">
    <location>
        <begin position="35"/>
        <end position="88"/>
    </location>
</feature>
<evidence type="ECO:0000313" key="3">
    <source>
        <dbReference type="EMBL" id="CAX22847.1"/>
    </source>
</evidence>
<proteinExistence type="predicted"/>
<reference evidence="4" key="1">
    <citation type="journal article" date="2009" name="PLoS ONE">
        <title>Methylobacterium genome sequences: a reference blueprint to investigate microbial metabolism of C1 compounds from natural and industrial sources.</title>
        <authorList>
            <person name="Vuilleumier S."/>
            <person name="Chistoserdova L."/>
            <person name="Lee M.-C."/>
            <person name="Bringel F."/>
            <person name="Lajus A."/>
            <person name="Zhou Y."/>
            <person name="Gourion B."/>
            <person name="Barbe V."/>
            <person name="Chang J."/>
            <person name="Cruveiller S."/>
            <person name="Dossat C."/>
            <person name="Gillett W."/>
            <person name="Gruffaz C."/>
            <person name="Haugen E."/>
            <person name="Hourcade E."/>
            <person name="Levy R."/>
            <person name="Mangenot S."/>
            <person name="Muller E."/>
            <person name="Nadalig T."/>
            <person name="Pagni M."/>
            <person name="Penny C."/>
            <person name="Peyraud R."/>
            <person name="Robinson D.G."/>
            <person name="Roche D."/>
            <person name="Rouy Z."/>
            <person name="Saenampechek C."/>
            <person name="Salvignol G."/>
            <person name="Vallenet D."/>
            <person name="Wu Z."/>
            <person name="Marx C.J."/>
            <person name="Vorholt J.A."/>
            <person name="Olson M.V."/>
            <person name="Kaul R."/>
            <person name="Weissenbach J."/>
            <person name="Medigue C."/>
            <person name="Lidstrom M.E."/>
        </authorList>
    </citation>
    <scope>NUCLEOTIDE SEQUENCE [LARGE SCALE GENOMIC DNA]</scope>
    <source>
        <strain evidence="4">DSM 6343 / CIP 106787 / DM4</strain>
    </source>
</reference>
<feature type="region of interest" description="Disordered" evidence="1">
    <location>
        <begin position="60"/>
        <end position="88"/>
    </location>
</feature>
<dbReference type="HOGENOM" id="CLU_2465468_0_0_5"/>
<dbReference type="EMBL" id="FP103042">
    <property type="protein sequence ID" value="CAX22847.1"/>
    <property type="molecule type" value="Genomic_DNA"/>
</dbReference>
<name>C7CEV5_METED</name>
<accession>C7CEV5</accession>
<dbReference type="KEGG" id="mdi:METDI1235"/>
<evidence type="ECO:0000256" key="1">
    <source>
        <dbReference type="SAM" id="MobiDB-lite"/>
    </source>
</evidence>
<sequence>MWQTRHSRSQAMKSILPILATAASLTLAPGYALAQHVDVGPGGVNVHGGGHGDVERHEHVERRHEHVDRHDDHHEGGRDRVIVEERRH</sequence>
<gene>
    <name evidence="3" type="ORF">METD_I1235</name>
</gene>
<protein>
    <submittedName>
        <fullName evidence="3">Uncharacterized protein</fullName>
    </submittedName>
</protein>